<proteinExistence type="predicted"/>
<protein>
    <submittedName>
        <fullName evidence="3">Uncharacterized protein</fullName>
    </submittedName>
</protein>
<gene>
    <name evidence="3" type="ORF">FXF03_01940</name>
</gene>
<accession>A0ABD7STT5</accession>
<feature type="chain" id="PRO_5044742733" evidence="2">
    <location>
        <begin position="23"/>
        <end position="393"/>
    </location>
</feature>
<keyword evidence="1" id="KW-0175">Coiled coil</keyword>
<sequence>MFKGVVIFCVYLMIIGNSSAFASTSYHSESLENAVIKLLPNDWSVGYSKPEYRKLPINYQSERQVAPMWASVLDEAGKRLGVAFLIVNEDKKVYVTPIDGFRTAGSHFVVANASQQRERYQLERWQAESVTERTLNENKLVSEQIAKRQNDLNAIRSEYESQLDKEKAKLAQVLNQNKVSIAEKQALLNDQLAQVEKSRASLQTQIDIYERKSASAESEMVDAKIAKQQALQLKASVEDQMQSYKQKIENEIRTLNQSKEKMLDEKESKLTQEESKINAIVNTYYPPIERTMSKGVAKNSIQEFLNKYWKYDLSWSDALLDRNQVKTLAFEYDLNFAGDDLAEDVSKIVCYMTRDIPGITIYSEIDPQSRVVVMQMHKGSFSVRQELIAQCFE</sequence>
<comment type="caution">
    <text evidence="3">The sequence shown here is derived from an EMBL/GenBank/DDBJ whole genome shotgun (WGS) entry which is preliminary data.</text>
</comment>
<dbReference type="Proteomes" id="UP000323819">
    <property type="component" value="Unassembled WGS sequence"/>
</dbReference>
<dbReference type="AlphaFoldDB" id="A0ABD7STT5"/>
<evidence type="ECO:0000313" key="4">
    <source>
        <dbReference type="Proteomes" id="UP000323819"/>
    </source>
</evidence>
<dbReference type="EMBL" id="VSIJ01000005">
    <property type="protein sequence ID" value="TXX67361.1"/>
    <property type="molecule type" value="Genomic_DNA"/>
</dbReference>
<evidence type="ECO:0000256" key="2">
    <source>
        <dbReference type="SAM" id="SignalP"/>
    </source>
</evidence>
<feature type="signal peptide" evidence="2">
    <location>
        <begin position="1"/>
        <end position="22"/>
    </location>
</feature>
<keyword evidence="2" id="KW-0732">Signal</keyword>
<reference evidence="3 4" key="1">
    <citation type="submission" date="2019-06" db="EMBL/GenBank/DDBJ databases">
        <title>Vibrio cholerae phylogeny based on whole-genome sequencing reveals genetic diversity and population strucutre.</title>
        <authorList>
            <person name="Zhiqiu Y."/>
            <person name="Bin L."/>
            <person name="Lingyan J."/>
        </authorList>
    </citation>
    <scope>NUCLEOTIDE SEQUENCE [LARGE SCALE GENOMIC DNA]</scope>
    <source>
        <strain evidence="3 4">N2814</strain>
    </source>
</reference>
<feature type="coiled-coil region" evidence="1">
    <location>
        <begin position="149"/>
        <end position="283"/>
    </location>
</feature>
<organism evidence="3 4">
    <name type="scientific">Vibrio cholerae</name>
    <dbReference type="NCBI Taxonomy" id="666"/>
    <lineage>
        <taxon>Bacteria</taxon>
        <taxon>Pseudomonadati</taxon>
        <taxon>Pseudomonadota</taxon>
        <taxon>Gammaproteobacteria</taxon>
        <taxon>Vibrionales</taxon>
        <taxon>Vibrionaceae</taxon>
        <taxon>Vibrio</taxon>
    </lineage>
</organism>
<dbReference type="RefSeq" id="WP_148521518.1">
    <property type="nucleotide sequence ID" value="NZ_JAANNJ010000013.1"/>
</dbReference>
<evidence type="ECO:0000313" key="3">
    <source>
        <dbReference type="EMBL" id="TXX67361.1"/>
    </source>
</evidence>
<name>A0ABD7STT5_VIBCL</name>
<evidence type="ECO:0000256" key="1">
    <source>
        <dbReference type="SAM" id="Coils"/>
    </source>
</evidence>